<dbReference type="EMBL" id="KZ613494">
    <property type="protein sequence ID" value="PMD18513.1"/>
    <property type="molecule type" value="Genomic_DNA"/>
</dbReference>
<proteinExistence type="predicted"/>
<dbReference type="AlphaFoldDB" id="A0A2J6PWU9"/>
<reference evidence="2 3" key="1">
    <citation type="submission" date="2016-05" db="EMBL/GenBank/DDBJ databases">
        <title>A degradative enzymes factory behind the ericoid mycorrhizal symbiosis.</title>
        <authorList>
            <consortium name="DOE Joint Genome Institute"/>
            <person name="Martino E."/>
            <person name="Morin E."/>
            <person name="Grelet G."/>
            <person name="Kuo A."/>
            <person name="Kohler A."/>
            <person name="Daghino S."/>
            <person name="Barry K."/>
            <person name="Choi C."/>
            <person name="Cichocki N."/>
            <person name="Clum A."/>
            <person name="Copeland A."/>
            <person name="Hainaut M."/>
            <person name="Haridas S."/>
            <person name="Labutti K."/>
            <person name="Lindquist E."/>
            <person name="Lipzen A."/>
            <person name="Khouja H.-R."/>
            <person name="Murat C."/>
            <person name="Ohm R."/>
            <person name="Olson A."/>
            <person name="Spatafora J."/>
            <person name="Veneault-Fourrey C."/>
            <person name="Henrissat B."/>
            <person name="Grigoriev I."/>
            <person name="Martin F."/>
            <person name="Perotto S."/>
        </authorList>
    </citation>
    <scope>NUCLEOTIDE SEQUENCE [LARGE SCALE GENOMIC DNA]</scope>
    <source>
        <strain evidence="2 3">UAMH 7357</strain>
    </source>
</reference>
<evidence type="ECO:0000256" key="1">
    <source>
        <dbReference type="SAM" id="MobiDB-lite"/>
    </source>
</evidence>
<gene>
    <name evidence="2" type="ORF">NA56DRAFT_661428</name>
</gene>
<name>A0A2J6PWU9_9HELO</name>
<accession>A0A2J6PWU9</accession>
<dbReference type="OrthoDB" id="10401110at2759"/>
<keyword evidence="3" id="KW-1185">Reference proteome</keyword>
<protein>
    <submittedName>
        <fullName evidence="2">Uncharacterized protein</fullName>
    </submittedName>
</protein>
<sequence>MGLPYYECARHRPQPRPYFVAAFPIVPEGKLYDETRAGKLQYIDVKAYVDTRARCSAVSSHLVKACGLPITRHKRPKSIPVPGGYIISLGTVTNPFLYRGERRWLSKQQVKQPRVEKSWLRGPWVPRRFWVDIHDFETPDSDSDSNDSETEKDNWVQFEGGPPPKELMLEVIEDCPRDLILGAEFIHKFDIFTKRRFHVLSIINISSTMAEPSP</sequence>
<organism evidence="2 3">
    <name type="scientific">Hyaloscypha hepaticicola</name>
    <dbReference type="NCBI Taxonomy" id="2082293"/>
    <lineage>
        <taxon>Eukaryota</taxon>
        <taxon>Fungi</taxon>
        <taxon>Dikarya</taxon>
        <taxon>Ascomycota</taxon>
        <taxon>Pezizomycotina</taxon>
        <taxon>Leotiomycetes</taxon>
        <taxon>Helotiales</taxon>
        <taxon>Hyaloscyphaceae</taxon>
        <taxon>Hyaloscypha</taxon>
    </lineage>
</organism>
<feature type="compositionally biased region" description="Acidic residues" evidence="1">
    <location>
        <begin position="139"/>
        <end position="148"/>
    </location>
</feature>
<dbReference type="Proteomes" id="UP000235672">
    <property type="component" value="Unassembled WGS sequence"/>
</dbReference>
<evidence type="ECO:0000313" key="3">
    <source>
        <dbReference type="Proteomes" id="UP000235672"/>
    </source>
</evidence>
<feature type="region of interest" description="Disordered" evidence="1">
    <location>
        <begin position="139"/>
        <end position="161"/>
    </location>
</feature>
<evidence type="ECO:0000313" key="2">
    <source>
        <dbReference type="EMBL" id="PMD18513.1"/>
    </source>
</evidence>